<dbReference type="PANTHER" id="PTHR43391">
    <property type="entry name" value="RETINOL DEHYDROGENASE-RELATED"/>
    <property type="match status" value="1"/>
</dbReference>
<dbReference type="PROSITE" id="PS00061">
    <property type="entry name" value="ADH_SHORT"/>
    <property type="match status" value="1"/>
</dbReference>
<evidence type="ECO:0000313" key="8">
    <source>
        <dbReference type="EMBL" id="KAE8123845.1"/>
    </source>
</evidence>
<keyword evidence="9" id="KW-1185">Reference proteome</keyword>
<keyword evidence="5" id="KW-0560">Oxidoreductase</keyword>
<evidence type="ECO:0000256" key="3">
    <source>
        <dbReference type="ARBA" id="ARBA00022857"/>
    </source>
</evidence>
<dbReference type="PRINTS" id="PR00081">
    <property type="entry name" value="GDHRDH"/>
</dbReference>
<feature type="transmembrane region" description="Helical" evidence="7">
    <location>
        <begin position="7"/>
        <end position="30"/>
    </location>
</feature>
<reference evidence="8 9" key="1">
    <citation type="submission" date="2019-06" db="EMBL/GenBank/DDBJ databases">
        <title>A chromosomal-level reference genome of Carpinus fangiana (Coryloideae, Betulaceae).</title>
        <authorList>
            <person name="Yang X."/>
            <person name="Wang Z."/>
            <person name="Zhang L."/>
            <person name="Hao G."/>
            <person name="Liu J."/>
            <person name="Yang Y."/>
        </authorList>
    </citation>
    <scope>NUCLEOTIDE SEQUENCE [LARGE SCALE GENOMIC DNA]</scope>
    <source>
        <strain evidence="8">Cfa_2016G</strain>
        <tissue evidence="8">Leaf</tissue>
    </source>
</reference>
<dbReference type="GO" id="GO:0008202">
    <property type="term" value="P:steroid metabolic process"/>
    <property type="evidence" value="ECO:0007669"/>
    <property type="project" value="TreeGrafter"/>
</dbReference>
<comment type="similarity">
    <text evidence="2 6">Belongs to the short-chain dehydrogenases/reductases (SDR) family.</text>
</comment>
<dbReference type="OrthoDB" id="47007at2759"/>
<dbReference type="Gene3D" id="3.40.50.720">
    <property type="entry name" value="NAD(P)-binding Rossmann-like Domain"/>
    <property type="match status" value="1"/>
</dbReference>
<dbReference type="SUPFAM" id="SSF51735">
    <property type="entry name" value="NAD(P)-binding Rossmann-fold domains"/>
    <property type="match status" value="1"/>
</dbReference>
<dbReference type="GO" id="GO:0005829">
    <property type="term" value="C:cytosol"/>
    <property type="evidence" value="ECO:0007669"/>
    <property type="project" value="TreeGrafter"/>
</dbReference>
<dbReference type="PANTHER" id="PTHR43391:SF89">
    <property type="entry name" value="11-BETA-HYDROXYSTEROID DEHYDROGENASE 1A-RELATED"/>
    <property type="match status" value="1"/>
</dbReference>
<dbReference type="PRINTS" id="PR00080">
    <property type="entry name" value="SDRFAMILY"/>
</dbReference>
<proteinExistence type="inferred from homology"/>
<dbReference type="Proteomes" id="UP000327013">
    <property type="component" value="Chromosome 8"/>
</dbReference>
<evidence type="ECO:0000256" key="4">
    <source>
        <dbReference type="ARBA" id="ARBA00022968"/>
    </source>
</evidence>
<evidence type="ECO:0000256" key="2">
    <source>
        <dbReference type="ARBA" id="ARBA00006484"/>
    </source>
</evidence>
<evidence type="ECO:0000256" key="1">
    <source>
        <dbReference type="ARBA" id="ARBA00004606"/>
    </source>
</evidence>
<evidence type="ECO:0008006" key="10">
    <source>
        <dbReference type="Google" id="ProtNLM"/>
    </source>
</evidence>
<accession>A0A5N6RND7</accession>
<keyword evidence="3" id="KW-0521">NADP</keyword>
<dbReference type="NCBIfam" id="NF004825">
    <property type="entry name" value="PRK06181.1"/>
    <property type="match status" value="1"/>
</dbReference>
<gene>
    <name evidence="8" type="ORF">FH972_018767</name>
</gene>
<evidence type="ECO:0000256" key="6">
    <source>
        <dbReference type="RuleBase" id="RU000363"/>
    </source>
</evidence>
<dbReference type="GO" id="GO:0016020">
    <property type="term" value="C:membrane"/>
    <property type="evidence" value="ECO:0007669"/>
    <property type="project" value="UniProtKB-SubCell"/>
</dbReference>
<dbReference type="InterPro" id="IPR002347">
    <property type="entry name" value="SDR_fam"/>
</dbReference>
<evidence type="ECO:0000256" key="5">
    <source>
        <dbReference type="ARBA" id="ARBA00023002"/>
    </source>
</evidence>
<sequence>MEVIHKLLNIVAPPFTFFSLCLFLPPFWFYKLFLSILSSIFSENVAGKVVVITGASSGIGEHLAYEYGKRGARLALAARREKSLEEVADRAREYGSPDVLVIPADVSKVEDCKRIVGETMDHFGTLDHLVNNAGINSVCMFEDTTDITLFRTIMDINFWGSVYTTRFAVPHLRNSRGKIVALASSASWLPAPRTSFYNASKAAMVTFFETLRIEVWPEIKITIVTPGFIESEITQGKFLEQEGKMVVDQDLRDVQVSTVPVGTVRECAAAIVNGACRGERYLTQPAWFKVTYFWKVFCPEVIEWCYRLMYINRPGTSDRETLSKKILDLTGAKNILYPSTIHSPDIKTD</sequence>
<keyword evidence="7" id="KW-0472">Membrane</keyword>
<dbReference type="GO" id="GO:0072582">
    <property type="term" value="F:17-beta-hydroxysteroid dehydrogenase (NADP+) activity"/>
    <property type="evidence" value="ECO:0007669"/>
    <property type="project" value="TreeGrafter"/>
</dbReference>
<keyword evidence="7" id="KW-0812">Transmembrane</keyword>
<protein>
    <recommendedName>
        <fullName evidence="10">11-beta-hydroxysteroid dehydrogenase</fullName>
    </recommendedName>
</protein>
<evidence type="ECO:0000256" key="7">
    <source>
        <dbReference type="SAM" id="Phobius"/>
    </source>
</evidence>
<dbReference type="InterPro" id="IPR020904">
    <property type="entry name" value="Sc_DH/Rdtase_CS"/>
</dbReference>
<dbReference type="Pfam" id="PF00106">
    <property type="entry name" value="adh_short"/>
    <property type="match status" value="1"/>
</dbReference>
<name>A0A5N6RND7_9ROSI</name>
<evidence type="ECO:0000313" key="9">
    <source>
        <dbReference type="Proteomes" id="UP000327013"/>
    </source>
</evidence>
<organism evidence="8 9">
    <name type="scientific">Carpinus fangiana</name>
    <dbReference type="NCBI Taxonomy" id="176857"/>
    <lineage>
        <taxon>Eukaryota</taxon>
        <taxon>Viridiplantae</taxon>
        <taxon>Streptophyta</taxon>
        <taxon>Embryophyta</taxon>
        <taxon>Tracheophyta</taxon>
        <taxon>Spermatophyta</taxon>
        <taxon>Magnoliopsida</taxon>
        <taxon>eudicotyledons</taxon>
        <taxon>Gunneridae</taxon>
        <taxon>Pentapetalae</taxon>
        <taxon>rosids</taxon>
        <taxon>fabids</taxon>
        <taxon>Fagales</taxon>
        <taxon>Betulaceae</taxon>
        <taxon>Carpinus</taxon>
    </lineage>
</organism>
<dbReference type="AlphaFoldDB" id="A0A5N6RND7"/>
<keyword evidence="4" id="KW-0735">Signal-anchor</keyword>
<dbReference type="InterPro" id="IPR036291">
    <property type="entry name" value="NAD(P)-bd_dom_sf"/>
</dbReference>
<comment type="subcellular location">
    <subcellularLocation>
        <location evidence="1">Membrane</location>
        <topology evidence="1">Single-pass type II membrane protein</topology>
    </subcellularLocation>
</comment>
<dbReference type="EMBL" id="CM017328">
    <property type="protein sequence ID" value="KAE8123845.1"/>
    <property type="molecule type" value="Genomic_DNA"/>
</dbReference>
<keyword evidence="7" id="KW-1133">Transmembrane helix</keyword>